<dbReference type="Gene3D" id="2.170.130.10">
    <property type="entry name" value="TonB-dependent receptor, plug domain"/>
    <property type="match status" value="1"/>
</dbReference>
<organism evidence="13 14">
    <name type="scientific">Larkinella punicea</name>
    <dbReference type="NCBI Taxonomy" id="2315727"/>
    <lineage>
        <taxon>Bacteria</taxon>
        <taxon>Pseudomonadati</taxon>
        <taxon>Bacteroidota</taxon>
        <taxon>Cytophagia</taxon>
        <taxon>Cytophagales</taxon>
        <taxon>Spirosomataceae</taxon>
        <taxon>Larkinella</taxon>
    </lineage>
</organism>
<evidence type="ECO:0000256" key="3">
    <source>
        <dbReference type="ARBA" id="ARBA00022452"/>
    </source>
</evidence>
<dbReference type="InterPro" id="IPR008969">
    <property type="entry name" value="CarboxyPept-like_regulatory"/>
</dbReference>
<evidence type="ECO:0000256" key="10">
    <source>
        <dbReference type="SAM" id="MobiDB-lite"/>
    </source>
</evidence>
<evidence type="ECO:0000256" key="7">
    <source>
        <dbReference type="ARBA" id="ARBA00023237"/>
    </source>
</evidence>
<dbReference type="Pfam" id="PF00593">
    <property type="entry name" value="TonB_dep_Rec_b-barrel"/>
    <property type="match status" value="1"/>
</dbReference>
<keyword evidence="2 8" id="KW-0813">Transport</keyword>
<dbReference type="InterPro" id="IPR036942">
    <property type="entry name" value="Beta-barrel_TonB_sf"/>
</dbReference>
<dbReference type="NCBIfam" id="TIGR04056">
    <property type="entry name" value="OMP_RagA_SusC"/>
    <property type="match status" value="1"/>
</dbReference>
<proteinExistence type="inferred from homology"/>
<comment type="similarity">
    <text evidence="8 9">Belongs to the TonB-dependent receptor family.</text>
</comment>
<dbReference type="InterPro" id="IPR037066">
    <property type="entry name" value="Plug_dom_sf"/>
</dbReference>
<keyword evidence="14" id="KW-1185">Reference proteome</keyword>
<dbReference type="OrthoDB" id="9768177at2"/>
<keyword evidence="5 9" id="KW-0798">TonB box</keyword>
<dbReference type="Proteomes" id="UP000253383">
    <property type="component" value="Unassembled WGS sequence"/>
</dbReference>
<dbReference type="EMBL" id="QOWE01000015">
    <property type="protein sequence ID" value="RCR68116.1"/>
    <property type="molecule type" value="Genomic_DNA"/>
</dbReference>
<evidence type="ECO:0000256" key="6">
    <source>
        <dbReference type="ARBA" id="ARBA00023136"/>
    </source>
</evidence>
<dbReference type="AlphaFoldDB" id="A0A368JM32"/>
<evidence type="ECO:0000256" key="1">
    <source>
        <dbReference type="ARBA" id="ARBA00004571"/>
    </source>
</evidence>
<dbReference type="NCBIfam" id="TIGR04057">
    <property type="entry name" value="SusC_RagA_signa"/>
    <property type="match status" value="1"/>
</dbReference>
<dbReference type="InterPro" id="IPR012910">
    <property type="entry name" value="Plug_dom"/>
</dbReference>
<evidence type="ECO:0000259" key="12">
    <source>
        <dbReference type="Pfam" id="PF07715"/>
    </source>
</evidence>
<dbReference type="Pfam" id="PF07715">
    <property type="entry name" value="Plug"/>
    <property type="match status" value="1"/>
</dbReference>
<evidence type="ECO:0000313" key="13">
    <source>
        <dbReference type="EMBL" id="RCR68116.1"/>
    </source>
</evidence>
<keyword evidence="4 8" id="KW-0812">Transmembrane</keyword>
<feature type="domain" description="TonB-dependent receptor-like beta-barrel" evidence="11">
    <location>
        <begin position="555"/>
        <end position="1112"/>
    </location>
</feature>
<evidence type="ECO:0000256" key="5">
    <source>
        <dbReference type="ARBA" id="ARBA00023077"/>
    </source>
</evidence>
<reference evidence="13 14" key="1">
    <citation type="submission" date="2018-07" db="EMBL/GenBank/DDBJ databases">
        <title>Genome analysis of Larkinella rosea.</title>
        <authorList>
            <person name="Zhou Z."/>
            <person name="Wang G."/>
        </authorList>
    </citation>
    <scope>NUCLEOTIDE SEQUENCE [LARGE SCALE GENOMIC DNA]</scope>
    <source>
        <strain evidence="14">zzj9</strain>
    </source>
</reference>
<dbReference type="PROSITE" id="PS52016">
    <property type="entry name" value="TONB_DEPENDENT_REC_3"/>
    <property type="match status" value="1"/>
</dbReference>
<gene>
    <name evidence="13" type="ORF">DUE52_18825</name>
</gene>
<evidence type="ECO:0000256" key="9">
    <source>
        <dbReference type="RuleBase" id="RU003357"/>
    </source>
</evidence>
<dbReference type="InterPro" id="IPR023997">
    <property type="entry name" value="TonB-dep_OMP_SusC/RagA_CS"/>
</dbReference>
<evidence type="ECO:0000256" key="4">
    <source>
        <dbReference type="ARBA" id="ARBA00022692"/>
    </source>
</evidence>
<dbReference type="Gene3D" id="2.60.40.1120">
    <property type="entry name" value="Carboxypeptidase-like, regulatory domain"/>
    <property type="match status" value="1"/>
</dbReference>
<evidence type="ECO:0000256" key="2">
    <source>
        <dbReference type="ARBA" id="ARBA00022448"/>
    </source>
</evidence>
<evidence type="ECO:0000256" key="8">
    <source>
        <dbReference type="PROSITE-ProRule" id="PRU01360"/>
    </source>
</evidence>
<dbReference type="InterPro" id="IPR039426">
    <property type="entry name" value="TonB-dep_rcpt-like"/>
</dbReference>
<feature type="domain" description="TonB-dependent receptor plug" evidence="12">
    <location>
        <begin position="235"/>
        <end position="344"/>
    </location>
</feature>
<feature type="region of interest" description="Disordered" evidence="10">
    <location>
        <begin position="1044"/>
        <end position="1064"/>
    </location>
</feature>
<dbReference type="InterPro" id="IPR023996">
    <property type="entry name" value="TonB-dep_OMP_SusC/RagA"/>
</dbReference>
<sequence>MKKPIPIQTLLLLMKLSLAQVILAMICTGVSLAYDATAQEVLNKRVSFRFENQGLRKVLKEIENQTNIRFAFRPREIPFDRKTTLIVSNESLGAVLDKVVKPLRLRYEVVGRQIVISPIPEPSKPESSLPVASENTAFVGSVEQTVSGTVRDEAGLALPGVSVVVKGTTKGTSTDAEGAFRLSVPDTKSVLVFSYVGFVNQEVEVNSQTTFTITLKSDDKTLSEVVVVGYGTQKKADLTGAIATISADKFKNKAAVSYGEALVGQMAGVQVQQINGAPGGEGLSVRVRGTGSITAGNTPLYVIDGYPIEGSAFSLVNPSDIESIQVLKDASSTAIYGSRGSNGVIIVTTKKGSIGAPTISYNAFYGIQQVARKMDVMNTREYIEFFKDGHNQAWLDRAPMPGNAPHTINDPNSVREKYTNSGFYVIPERFNDPSQFADINWQDQIFRIAPTQRHELSVTGGVEKTRYAISAGYTNQEGIQIKTDFKRYNLRANITSNISKKLEIGTTISAYYSENNNVDDGKDSPLAYAVYLPPIYPLRNADGTYGSQVRNPEIWAGDVANPVGIAENITNFTTRNGLIASVYGQYEIIEGLRYRISLNGSLENKRLKYYRPSFVDTDGSRAPKTADARNETWLDRNWLIEHTLNYNKTLFNKHAIGLLAGYTAQKTFGEYTQVMAQNFPNDVIRTLNAGQIVGGTNTEFRNSLISYLGRFTYAYDEKYLLTASIRTDGSSKFGANNKWGTFPSLSVGWRVSSEPFMQDIRQITDLKLRASWGLVGNNRIGNYDAIARTSSNYYILNNSLVNSVNPINYPNPDLGWEKTRQWNLGFDLGLLNGRIQVEADFYNSRSVDLLLNVPVPTLTGYATQLQNIGQVENKGMEYLVRTRNLIGKLKWSTDFNISFNRNKVLALGPDRLPIYAGAPNANNTFITTIGQPIATFYGYQYDGVFKNQSELDAAPHLANDHPGDPRYVDINKDGVISAADKTYLGNNQPKFMYGFSNDFSYNRFDLNVQLTGSQGAKLFSFFNRMVGIYHGDRNGRTKLIDRWRSESDPGSGDILRANRDPKGLQKEPSSYWVEDGSFLRIRNVSLGYNFAPALTQRLHVKGLRVYVTGQNLYTFTKYPGFDPETSSQGDGLSRGGDYLGYPAARTIIAGLNVSF</sequence>
<comment type="caution">
    <text evidence="13">The sequence shown here is derived from an EMBL/GenBank/DDBJ whole genome shotgun (WGS) entry which is preliminary data.</text>
</comment>
<keyword evidence="7 8" id="KW-0998">Cell outer membrane</keyword>
<dbReference type="InterPro" id="IPR000531">
    <property type="entry name" value="Beta-barrel_TonB"/>
</dbReference>
<dbReference type="GO" id="GO:0009279">
    <property type="term" value="C:cell outer membrane"/>
    <property type="evidence" value="ECO:0007669"/>
    <property type="project" value="UniProtKB-SubCell"/>
</dbReference>
<dbReference type="FunFam" id="2.170.130.10:FF:000008">
    <property type="entry name" value="SusC/RagA family TonB-linked outer membrane protein"/>
    <property type="match status" value="1"/>
</dbReference>
<accession>A0A368JM32</accession>
<dbReference type="Gene3D" id="3.55.50.30">
    <property type="match status" value="1"/>
</dbReference>
<dbReference type="Pfam" id="PF13715">
    <property type="entry name" value="CarbopepD_reg_2"/>
    <property type="match status" value="1"/>
</dbReference>
<dbReference type="Gene3D" id="2.40.170.20">
    <property type="entry name" value="TonB-dependent receptor, beta-barrel domain"/>
    <property type="match status" value="1"/>
</dbReference>
<keyword evidence="3 8" id="KW-1134">Transmembrane beta strand</keyword>
<comment type="subcellular location">
    <subcellularLocation>
        <location evidence="1 8">Cell outer membrane</location>
        <topology evidence="1 8">Multi-pass membrane protein</topology>
    </subcellularLocation>
</comment>
<keyword evidence="6 8" id="KW-0472">Membrane</keyword>
<protein>
    <submittedName>
        <fullName evidence="13">SusC/RagA family TonB-linked outer membrane protein</fullName>
    </submittedName>
</protein>
<dbReference type="SUPFAM" id="SSF56935">
    <property type="entry name" value="Porins"/>
    <property type="match status" value="1"/>
</dbReference>
<evidence type="ECO:0000313" key="14">
    <source>
        <dbReference type="Proteomes" id="UP000253383"/>
    </source>
</evidence>
<dbReference type="SUPFAM" id="SSF49464">
    <property type="entry name" value="Carboxypeptidase regulatory domain-like"/>
    <property type="match status" value="1"/>
</dbReference>
<name>A0A368JM32_9BACT</name>
<evidence type="ECO:0000259" key="11">
    <source>
        <dbReference type="Pfam" id="PF00593"/>
    </source>
</evidence>